<keyword evidence="12 19" id="KW-0675">Receptor</keyword>
<dbReference type="GO" id="GO:0009279">
    <property type="term" value="C:cell outer membrane"/>
    <property type="evidence" value="ECO:0007669"/>
    <property type="project" value="UniProtKB-SubCell"/>
</dbReference>
<accession>A0A560FQ60</accession>
<dbReference type="InterPro" id="IPR039426">
    <property type="entry name" value="TonB-dep_rcpt-like"/>
</dbReference>
<dbReference type="CDD" id="cd01347">
    <property type="entry name" value="ligand_gated_channel"/>
    <property type="match status" value="1"/>
</dbReference>
<comment type="similarity">
    <text evidence="2 14 15">Belongs to the TonB-dependent receptor family.</text>
</comment>
<keyword evidence="3 14" id="KW-0813">Transport</keyword>
<dbReference type="GO" id="GO:0015344">
    <property type="term" value="F:siderophore uptake transmembrane transporter activity"/>
    <property type="evidence" value="ECO:0007669"/>
    <property type="project" value="TreeGrafter"/>
</dbReference>
<dbReference type="NCBIfam" id="TIGR01783">
    <property type="entry name" value="TonB-siderophor"/>
    <property type="match status" value="1"/>
</dbReference>
<dbReference type="Pfam" id="PF00593">
    <property type="entry name" value="TonB_dep_Rec_b-barrel"/>
    <property type="match status" value="1"/>
</dbReference>
<evidence type="ECO:0000256" key="9">
    <source>
        <dbReference type="ARBA" id="ARBA00023065"/>
    </source>
</evidence>
<evidence type="ECO:0000256" key="6">
    <source>
        <dbReference type="ARBA" id="ARBA00022692"/>
    </source>
</evidence>
<evidence type="ECO:0000256" key="8">
    <source>
        <dbReference type="ARBA" id="ARBA00023004"/>
    </source>
</evidence>
<dbReference type="SUPFAM" id="SSF56935">
    <property type="entry name" value="Porins"/>
    <property type="match status" value="1"/>
</dbReference>
<evidence type="ECO:0000256" key="5">
    <source>
        <dbReference type="ARBA" id="ARBA00022496"/>
    </source>
</evidence>
<dbReference type="PANTHER" id="PTHR32552">
    <property type="entry name" value="FERRICHROME IRON RECEPTOR-RELATED"/>
    <property type="match status" value="1"/>
</dbReference>
<dbReference type="PROSITE" id="PS52016">
    <property type="entry name" value="TONB_DEPENDENT_REC_3"/>
    <property type="match status" value="1"/>
</dbReference>
<keyword evidence="9" id="KW-0406">Ion transport</keyword>
<dbReference type="Proteomes" id="UP000319859">
    <property type="component" value="Unassembled WGS sequence"/>
</dbReference>
<comment type="caution">
    <text evidence="19">The sequence shown here is derived from an EMBL/GenBank/DDBJ whole genome shotgun (WGS) entry which is preliminary data.</text>
</comment>
<dbReference type="OrthoDB" id="9760333at2"/>
<dbReference type="InterPro" id="IPR037066">
    <property type="entry name" value="Plug_dom_sf"/>
</dbReference>
<gene>
    <name evidence="19" type="ORF">FBZ89_102499</name>
</gene>
<dbReference type="GO" id="GO:0015891">
    <property type="term" value="P:siderophore transport"/>
    <property type="evidence" value="ECO:0007669"/>
    <property type="project" value="InterPro"/>
</dbReference>
<evidence type="ECO:0000313" key="19">
    <source>
        <dbReference type="EMBL" id="TWB23742.1"/>
    </source>
</evidence>
<dbReference type="EMBL" id="VITN01000002">
    <property type="protein sequence ID" value="TWB23742.1"/>
    <property type="molecule type" value="Genomic_DNA"/>
</dbReference>
<evidence type="ECO:0000256" key="12">
    <source>
        <dbReference type="ARBA" id="ARBA00023170"/>
    </source>
</evidence>
<dbReference type="PANTHER" id="PTHR32552:SF68">
    <property type="entry name" value="FERRICHROME OUTER MEMBRANE TRANSPORTER_PHAGE RECEPTOR"/>
    <property type="match status" value="1"/>
</dbReference>
<feature type="chain" id="PRO_5021788807" evidence="16">
    <location>
        <begin position="25"/>
        <end position="756"/>
    </location>
</feature>
<sequence length="756" mass="82136">MKGWDLLAGVSAVAAFVAAAPAIAGDMQINVPSMPMERALDEIGRQSGQKVDYDPDAVRGLTSVAVTGGKSADSAIEAAIAGTRLVLIDVKGIPTIISYIVVMAHRDEAETSLLVRDASTSSRSGASLREQARNTTVISSKLMEDQQAQNVEDALRDAGGVIPNLATVQGGNTYSVRGFASTGLTNGLASSVGSSSIAGASQPVAGLERIEVLKGPDALLNGSSSLGGTINLVTKKPTADPLLNASLEYGSYQGRKGTIDASDALSDDDRLSGRLILSGADADHNWQNYRGDQNYLIAPSLRFKDEKTDAILSAQIYDQSTGVNPYTYMYKGQIVPVRSQPIGPADAGFDVNDKEVGYSVEHKATDWLTLVSRGQYQNQDLSFGFYAPFVVLSPTNLLVSNNPQEQRNRTWSLDNYARLKFDTSVINHNINIGYSYVQTHDDALDSSKGSMFPFDLTTGVVKPLPSIDEMSYTLKYNEKAFYFQDIMTWGPVHFIGGVRQNWYDTTSHIYGPRPSTSQTSATSAVPSYGAVYEITDNLSLFGNYALGFNPNFSLDYQKNRLPDMDTKNLEGGVKLSMLNQRLELVASVFRLQQSNVVISDPAHPGFYLAAPGQESKGVDLDLRGTILPGWTVVSTFTYSKFDQLNAKLGAYVAGQPRVKYSLYTSYAYHVDEDMTVTASGGLYGNSSSYVNTKGTEQVPSVNQFDVNVIGAYKSWQLNVGVKNLFDRRNYGVSVADSYIPILEPRTWRATLSYKFF</sequence>
<dbReference type="InterPro" id="IPR012910">
    <property type="entry name" value="Plug_dom"/>
</dbReference>
<dbReference type="InterPro" id="IPR010105">
    <property type="entry name" value="TonB_sidphr_rcpt"/>
</dbReference>
<evidence type="ECO:0000256" key="3">
    <source>
        <dbReference type="ARBA" id="ARBA00022448"/>
    </source>
</evidence>
<evidence type="ECO:0000256" key="11">
    <source>
        <dbReference type="ARBA" id="ARBA00023136"/>
    </source>
</evidence>
<evidence type="ECO:0000256" key="10">
    <source>
        <dbReference type="ARBA" id="ARBA00023077"/>
    </source>
</evidence>
<dbReference type="Pfam" id="PF07715">
    <property type="entry name" value="Plug"/>
    <property type="match status" value="1"/>
</dbReference>
<evidence type="ECO:0000256" key="7">
    <source>
        <dbReference type="ARBA" id="ARBA00022729"/>
    </source>
</evidence>
<evidence type="ECO:0000256" key="15">
    <source>
        <dbReference type="RuleBase" id="RU003357"/>
    </source>
</evidence>
<feature type="domain" description="TonB-dependent receptor plug" evidence="18">
    <location>
        <begin position="128"/>
        <end position="229"/>
    </location>
</feature>
<evidence type="ECO:0000256" key="2">
    <source>
        <dbReference type="ARBA" id="ARBA00009810"/>
    </source>
</evidence>
<keyword evidence="6 14" id="KW-0812">Transmembrane</keyword>
<feature type="signal peptide" evidence="16">
    <location>
        <begin position="1"/>
        <end position="24"/>
    </location>
</feature>
<dbReference type="InterPro" id="IPR000531">
    <property type="entry name" value="Beta-barrel_TonB"/>
</dbReference>
<dbReference type="GO" id="GO:0038023">
    <property type="term" value="F:signaling receptor activity"/>
    <property type="evidence" value="ECO:0007669"/>
    <property type="project" value="InterPro"/>
</dbReference>
<protein>
    <submittedName>
        <fullName evidence="19">Iron complex outermembrane receptor protein</fullName>
    </submittedName>
</protein>
<organism evidence="19 20">
    <name type="scientific">Nitrospirillum amazonense</name>
    <dbReference type="NCBI Taxonomy" id="28077"/>
    <lineage>
        <taxon>Bacteria</taxon>
        <taxon>Pseudomonadati</taxon>
        <taxon>Pseudomonadota</taxon>
        <taxon>Alphaproteobacteria</taxon>
        <taxon>Rhodospirillales</taxon>
        <taxon>Azospirillaceae</taxon>
        <taxon>Nitrospirillum</taxon>
    </lineage>
</organism>
<evidence type="ECO:0000256" key="1">
    <source>
        <dbReference type="ARBA" id="ARBA00004571"/>
    </source>
</evidence>
<evidence type="ECO:0000256" key="16">
    <source>
        <dbReference type="SAM" id="SignalP"/>
    </source>
</evidence>
<evidence type="ECO:0000259" key="17">
    <source>
        <dbReference type="Pfam" id="PF00593"/>
    </source>
</evidence>
<dbReference type="RefSeq" id="WP_145748910.1">
    <property type="nucleotide sequence ID" value="NZ_VITN01000002.1"/>
</dbReference>
<evidence type="ECO:0000256" key="14">
    <source>
        <dbReference type="PROSITE-ProRule" id="PRU01360"/>
    </source>
</evidence>
<keyword evidence="7 16" id="KW-0732">Signal</keyword>
<comment type="subcellular location">
    <subcellularLocation>
        <location evidence="1 14">Cell outer membrane</location>
        <topology evidence="1 14">Multi-pass membrane protein</topology>
    </subcellularLocation>
</comment>
<evidence type="ECO:0000256" key="4">
    <source>
        <dbReference type="ARBA" id="ARBA00022452"/>
    </source>
</evidence>
<keyword evidence="11 14" id="KW-0472">Membrane</keyword>
<dbReference type="Gene3D" id="2.40.170.20">
    <property type="entry name" value="TonB-dependent receptor, beta-barrel domain"/>
    <property type="match status" value="1"/>
</dbReference>
<name>A0A560FQ60_9PROT</name>
<keyword evidence="13 14" id="KW-0998">Cell outer membrane</keyword>
<keyword evidence="4 14" id="KW-1134">Transmembrane beta strand</keyword>
<dbReference type="InterPro" id="IPR036942">
    <property type="entry name" value="Beta-barrel_TonB_sf"/>
</dbReference>
<evidence type="ECO:0000259" key="18">
    <source>
        <dbReference type="Pfam" id="PF07715"/>
    </source>
</evidence>
<dbReference type="Gene3D" id="3.55.50.30">
    <property type="match status" value="1"/>
</dbReference>
<dbReference type="AlphaFoldDB" id="A0A560FQ60"/>
<reference evidence="19 20" key="1">
    <citation type="submission" date="2019-06" db="EMBL/GenBank/DDBJ databases">
        <title>Genomic Encyclopedia of Type Strains, Phase IV (KMG-V): Genome sequencing to study the core and pangenomes of soil and plant-associated prokaryotes.</title>
        <authorList>
            <person name="Whitman W."/>
        </authorList>
    </citation>
    <scope>NUCLEOTIDE SEQUENCE [LARGE SCALE GENOMIC DNA]</scope>
    <source>
        <strain evidence="19 20">BR 11880</strain>
    </source>
</reference>
<keyword evidence="10 15" id="KW-0798">TonB box</keyword>
<dbReference type="Gene3D" id="2.170.130.10">
    <property type="entry name" value="TonB-dependent receptor, plug domain"/>
    <property type="match status" value="1"/>
</dbReference>
<proteinExistence type="inferred from homology"/>
<evidence type="ECO:0000313" key="20">
    <source>
        <dbReference type="Proteomes" id="UP000319859"/>
    </source>
</evidence>
<keyword evidence="5" id="KW-0410">Iron transport</keyword>
<feature type="domain" description="TonB-dependent receptor-like beta-barrel" evidence="17">
    <location>
        <begin position="333"/>
        <end position="724"/>
    </location>
</feature>
<keyword evidence="8" id="KW-0408">Iron</keyword>
<evidence type="ECO:0000256" key="13">
    <source>
        <dbReference type="ARBA" id="ARBA00023237"/>
    </source>
</evidence>